<dbReference type="Proteomes" id="UP000031668">
    <property type="component" value="Unassembled WGS sequence"/>
</dbReference>
<accession>A0A0C2N7C8</accession>
<protein>
    <submittedName>
        <fullName evidence="1">Uncharacterized protein</fullName>
    </submittedName>
</protein>
<sequence length="124" mass="14274">MDDSVIAHREFDSSTPFNVATDTIHSSIGSTIFNHQTKPSVVKHTCNPLVPEYLQKPFGTPHLENHAIKFDINTLNHTLNGMRLLEKYQFAYGLARNVEMDFNLSMGPNMRHIPIRIMERTFFE</sequence>
<dbReference type="AlphaFoldDB" id="A0A0C2N7C8"/>
<keyword evidence="2" id="KW-1185">Reference proteome</keyword>
<gene>
    <name evidence="1" type="ORF">RF11_13053</name>
</gene>
<proteinExistence type="predicted"/>
<evidence type="ECO:0000313" key="2">
    <source>
        <dbReference type="Proteomes" id="UP000031668"/>
    </source>
</evidence>
<organism evidence="1 2">
    <name type="scientific">Thelohanellus kitauei</name>
    <name type="common">Myxosporean</name>
    <dbReference type="NCBI Taxonomy" id="669202"/>
    <lineage>
        <taxon>Eukaryota</taxon>
        <taxon>Metazoa</taxon>
        <taxon>Cnidaria</taxon>
        <taxon>Myxozoa</taxon>
        <taxon>Myxosporea</taxon>
        <taxon>Bivalvulida</taxon>
        <taxon>Platysporina</taxon>
        <taxon>Myxobolidae</taxon>
        <taxon>Thelohanellus</taxon>
    </lineage>
</organism>
<comment type="caution">
    <text evidence="1">The sequence shown here is derived from an EMBL/GenBank/DDBJ whole genome shotgun (WGS) entry which is preliminary data.</text>
</comment>
<name>A0A0C2N7C8_THEKT</name>
<evidence type="ECO:0000313" key="1">
    <source>
        <dbReference type="EMBL" id="KII69827.1"/>
    </source>
</evidence>
<reference evidence="1 2" key="1">
    <citation type="journal article" date="2014" name="Genome Biol. Evol.">
        <title>The genome of the myxosporean Thelohanellus kitauei shows adaptations to nutrient acquisition within its fish host.</title>
        <authorList>
            <person name="Yang Y."/>
            <person name="Xiong J."/>
            <person name="Zhou Z."/>
            <person name="Huo F."/>
            <person name="Miao W."/>
            <person name="Ran C."/>
            <person name="Liu Y."/>
            <person name="Zhang J."/>
            <person name="Feng J."/>
            <person name="Wang M."/>
            <person name="Wang M."/>
            <person name="Wang L."/>
            <person name="Yao B."/>
        </authorList>
    </citation>
    <scope>NUCLEOTIDE SEQUENCE [LARGE SCALE GENOMIC DNA]</scope>
    <source>
        <strain evidence="1">Wuqing</strain>
    </source>
</reference>
<dbReference type="EMBL" id="JWZT01002267">
    <property type="protein sequence ID" value="KII69827.1"/>
    <property type="molecule type" value="Genomic_DNA"/>
</dbReference>